<comment type="caution">
    <text evidence="1">The sequence shown here is derived from an EMBL/GenBank/DDBJ whole genome shotgun (WGS) entry which is preliminary data.</text>
</comment>
<dbReference type="EMBL" id="VLKM01000005">
    <property type="protein sequence ID" value="TWH94782.1"/>
    <property type="molecule type" value="Genomic_DNA"/>
</dbReference>
<dbReference type="RefSeq" id="WP_133609043.1">
    <property type="nucleotide sequence ID" value="NZ_SNZC01000002.1"/>
</dbReference>
<dbReference type="AlphaFoldDB" id="A0A562KHD0"/>
<sequence>MKGLLKKAKSKITSFFNDEAELLATGRLLSNQQYNLEFKNIKDYEFKIFSQFGDDGIIQYLIKNLDIKNKTFIEFGVEDYMESNTRFLMMNDNWSGFIIDGSKDSINSIKNRKWYWKYDLCCLDEFITKENINELLHKSGFRDMGLLHIDIDGVDYHVFEALDLSVLNPSIIILEYNSVFGSERAITVPYDKSFIRNNKHFSNLYFGASLKALTLLANKKGYSLIESNSAGNNAFFVRNDLLTSKIVAKEVCDVYVQSKFRESRNINGKLNFYNFEDRVKAIKGQKVINTINSCLEDF</sequence>
<protein>
    <submittedName>
        <fullName evidence="1">Uncharacterized protein</fullName>
    </submittedName>
</protein>
<name>A0A562KHD0_9FLAO</name>
<dbReference type="Proteomes" id="UP000315312">
    <property type="component" value="Unassembled WGS sequence"/>
</dbReference>
<evidence type="ECO:0000313" key="1">
    <source>
        <dbReference type="EMBL" id="TWH94782.1"/>
    </source>
</evidence>
<proteinExistence type="predicted"/>
<gene>
    <name evidence="1" type="ORF">IP97_01494</name>
</gene>
<evidence type="ECO:0000313" key="2">
    <source>
        <dbReference type="Proteomes" id="UP000315312"/>
    </source>
</evidence>
<dbReference type="OrthoDB" id="9810122at2"/>
<reference evidence="1 2" key="1">
    <citation type="journal article" date="2015" name="Stand. Genomic Sci.">
        <title>Genomic Encyclopedia of Bacterial and Archaeal Type Strains, Phase III: the genomes of soil and plant-associated and newly described type strains.</title>
        <authorList>
            <person name="Whitman W.B."/>
            <person name="Woyke T."/>
            <person name="Klenk H.P."/>
            <person name="Zhou Y."/>
            <person name="Lilburn T.G."/>
            <person name="Beck B.J."/>
            <person name="De Vos P."/>
            <person name="Vandamme P."/>
            <person name="Eisen J.A."/>
            <person name="Garrity G."/>
            <person name="Hugenholtz P."/>
            <person name="Kyrpides N.C."/>
        </authorList>
    </citation>
    <scope>NUCLEOTIDE SEQUENCE [LARGE SCALE GENOMIC DNA]</scope>
    <source>
        <strain evidence="1 2">CGMCC 1.6844</strain>
    </source>
</reference>
<keyword evidence="2" id="KW-1185">Reference proteome</keyword>
<accession>A0A562KHD0</accession>
<organism evidence="1 2">
    <name type="scientific">Flavobacterium cheniae</name>
    <dbReference type="NCBI Taxonomy" id="295428"/>
    <lineage>
        <taxon>Bacteria</taxon>
        <taxon>Pseudomonadati</taxon>
        <taxon>Bacteroidota</taxon>
        <taxon>Flavobacteriia</taxon>
        <taxon>Flavobacteriales</taxon>
        <taxon>Flavobacteriaceae</taxon>
        <taxon>Flavobacterium</taxon>
    </lineage>
</organism>